<gene>
    <name evidence="2" type="ORF">IFK94_14440</name>
</gene>
<dbReference type="AlphaFoldDB" id="A0A8J7C3N0"/>
<evidence type="ECO:0000256" key="1">
    <source>
        <dbReference type="SAM" id="SignalP"/>
    </source>
</evidence>
<feature type="signal peptide" evidence="1">
    <location>
        <begin position="1"/>
        <end position="23"/>
    </location>
</feature>
<sequence>MRYQNQKRFVPIFAMVIALAMLAGCNGADELVQPGPNAEAEVTMGALTGALAGPSGDTSGDMIAGMMDLIQPSPLPMTAGNVEPVLLDPTCPETFELPSGISGTCSMAETGVMTWLFGGAILVDGDSVEVEGSMTSTPSAEQPEIGASYDIDYTASAFGARGSATWVATGTVLLDDAGDVIDYDLDMTHTITPVGGQTAVVRMMVDPTMLDMRLTGPMGGALGLELDRETMTGSLSLNGIQVATVSIEGGCAIIVSSIPAIPDQTVCSGSV</sequence>
<dbReference type="Proteomes" id="UP000648239">
    <property type="component" value="Unassembled WGS sequence"/>
</dbReference>
<name>A0A8J7C3N0_9BACT</name>
<comment type="caution">
    <text evidence="2">The sequence shown here is derived from an EMBL/GenBank/DDBJ whole genome shotgun (WGS) entry which is preliminary data.</text>
</comment>
<evidence type="ECO:0000313" key="2">
    <source>
        <dbReference type="EMBL" id="MBD3869316.1"/>
    </source>
</evidence>
<keyword evidence="1" id="KW-0732">Signal</keyword>
<organism evidence="2 3">
    <name type="scientific">Candidatus Polarisedimenticola svalbardensis</name>
    <dbReference type="NCBI Taxonomy" id="2886004"/>
    <lineage>
        <taxon>Bacteria</taxon>
        <taxon>Pseudomonadati</taxon>
        <taxon>Acidobacteriota</taxon>
        <taxon>Candidatus Polarisedimenticolia</taxon>
        <taxon>Candidatus Polarisedimenticolales</taxon>
        <taxon>Candidatus Polarisedimenticolaceae</taxon>
        <taxon>Candidatus Polarisedimenticola</taxon>
    </lineage>
</organism>
<evidence type="ECO:0000313" key="3">
    <source>
        <dbReference type="Proteomes" id="UP000648239"/>
    </source>
</evidence>
<dbReference type="PROSITE" id="PS51257">
    <property type="entry name" value="PROKAR_LIPOPROTEIN"/>
    <property type="match status" value="1"/>
</dbReference>
<reference evidence="2 3" key="1">
    <citation type="submission" date="2020-08" db="EMBL/GenBank/DDBJ databases">
        <title>Acidobacteriota in marine sediments use diverse sulfur dissimilation pathways.</title>
        <authorList>
            <person name="Wasmund K."/>
        </authorList>
    </citation>
    <scope>NUCLEOTIDE SEQUENCE [LARGE SCALE GENOMIC DNA]</scope>
    <source>
        <strain evidence="2">MAG AM4</strain>
    </source>
</reference>
<proteinExistence type="predicted"/>
<dbReference type="EMBL" id="JACXWD010000075">
    <property type="protein sequence ID" value="MBD3869316.1"/>
    <property type="molecule type" value="Genomic_DNA"/>
</dbReference>
<feature type="chain" id="PRO_5035287907" description="DUF5666 domain-containing protein" evidence="1">
    <location>
        <begin position="24"/>
        <end position="271"/>
    </location>
</feature>
<accession>A0A8J7C3N0</accession>
<evidence type="ECO:0008006" key="4">
    <source>
        <dbReference type="Google" id="ProtNLM"/>
    </source>
</evidence>
<protein>
    <recommendedName>
        <fullName evidence="4">DUF5666 domain-containing protein</fullName>
    </recommendedName>
</protein>